<feature type="region of interest" description="Disordered" evidence="2">
    <location>
        <begin position="79"/>
        <end position="112"/>
    </location>
</feature>
<dbReference type="InterPro" id="IPR021858">
    <property type="entry name" value="Fun_TF"/>
</dbReference>
<evidence type="ECO:0000313" key="3">
    <source>
        <dbReference type="EMBL" id="GAO18002.1"/>
    </source>
</evidence>
<reference evidence="4" key="1">
    <citation type="journal article" date="2016" name="Genome Announc.">
        <title>Genome sequence of Ustilaginoidea virens IPU010, a rice pathogenic fungus causing false smut.</title>
        <authorList>
            <person name="Kumagai T."/>
            <person name="Ishii T."/>
            <person name="Terai G."/>
            <person name="Umemura M."/>
            <person name="Machida M."/>
            <person name="Asai K."/>
        </authorList>
    </citation>
    <scope>NUCLEOTIDE SEQUENCE [LARGE SCALE GENOMIC DNA]</scope>
    <source>
        <strain evidence="4">IPU010</strain>
    </source>
</reference>
<feature type="compositionally biased region" description="Basic and acidic residues" evidence="2">
    <location>
        <begin position="88"/>
        <end position="99"/>
    </location>
</feature>
<evidence type="ECO:0000256" key="1">
    <source>
        <dbReference type="ARBA" id="ARBA00023242"/>
    </source>
</evidence>
<dbReference type="Pfam" id="PF11951">
    <property type="entry name" value="Fungal_trans_2"/>
    <property type="match status" value="1"/>
</dbReference>
<name>A0A1B5L3E1_USTVR</name>
<comment type="caution">
    <text evidence="3">The sequence shown here is derived from an EMBL/GenBank/DDBJ whole genome shotgun (WGS) entry which is preliminary data.</text>
</comment>
<gene>
    <name evidence="3" type="ORF">UVI_02060240</name>
</gene>
<dbReference type="AlphaFoldDB" id="A0A1B5L3E1"/>
<evidence type="ECO:0000256" key="2">
    <source>
        <dbReference type="SAM" id="MobiDB-lite"/>
    </source>
</evidence>
<keyword evidence="1" id="KW-0539">Nucleus</keyword>
<evidence type="ECO:0000313" key="4">
    <source>
        <dbReference type="Proteomes" id="UP000054053"/>
    </source>
</evidence>
<dbReference type="Proteomes" id="UP000054053">
    <property type="component" value="Unassembled WGS sequence"/>
</dbReference>
<evidence type="ECO:0008006" key="5">
    <source>
        <dbReference type="Google" id="ProtNLM"/>
    </source>
</evidence>
<dbReference type="EMBL" id="BBTG02000062">
    <property type="protein sequence ID" value="GAO18002.1"/>
    <property type="molecule type" value="Genomic_DNA"/>
</dbReference>
<proteinExistence type="predicted"/>
<accession>A0A1B5L3E1</accession>
<feature type="compositionally biased region" description="Basic and acidic residues" evidence="2">
    <location>
        <begin position="1"/>
        <end position="18"/>
    </location>
</feature>
<organism evidence="3 4">
    <name type="scientific">Ustilaginoidea virens</name>
    <name type="common">Rice false smut fungus</name>
    <name type="synonym">Villosiclava virens</name>
    <dbReference type="NCBI Taxonomy" id="1159556"/>
    <lineage>
        <taxon>Eukaryota</taxon>
        <taxon>Fungi</taxon>
        <taxon>Dikarya</taxon>
        <taxon>Ascomycota</taxon>
        <taxon>Pezizomycotina</taxon>
        <taxon>Sordariomycetes</taxon>
        <taxon>Hypocreomycetidae</taxon>
        <taxon>Hypocreales</taxon>
        <taxon>Clavicipitaceae</taxon>
        <taxon>Ustilaginoidea</taxon>
    </lineage>
</organism>
<sequence>MGARDPNRDKERRSRDDSLAVPHVSPSTAPLRRLKARLPEVLHPRRRVPRIRRAAHLLGAAPFTTRGGEAACARQLRERAPAQGRVGRQQEKGKAKAGFDAEAPGGRTGGALPGRFASGGLAASPQVGDVNDFIVPDLVLLDTGANPHRFDLKYWRLLPDVLTDMIISCALTHQVIRSQARQDSFPLTVHDAGSHPIAVVRHRMISFPDPSVKTIYKHQQRTLKELSESLDEKELRFSDAILAAVVTLMRVEIQQSAFGAWPTHLHAARTIITERGGFKPLIMDQGSMMGDTLTTFMLMDILSAICIPSHLLDEQNTLSQLEYIPLLEIDFQDGKYYDFPCSNQLLESIIRTNHARLLSQGPMNDAPDLDMTCAQILGRVALFDAPLWASAQLEEFFSSRPPTSHPGTAAKREKPPPAAVINRGVIHAMCVHLAKAFQYASMLYCIRTLYMDRGKATAAELLTSQLAADLSYRERTIHVQPLHQSALNALLKALHRLWDVEMSCGTTWMGRLTFWPLWVGGMELDAGEDAAHERAFICTCLQKLCYHLGSLSPLDAVSALHAVWDAQGDGSNTWDAKLDIPGVRGVFFF</sequence>
<protein>
    <recommendedName>
        <fullName evidence="5">C6 transcription factor</fullName>
    </recommendedName>
</protein>
<feature type="region of interest" description="Disordered" evidence="2">
    <location>
        <begin position="1"/>
        <end position="30"/>
    </location>
</feature>